<dbReference type="AlphaFoldDB" id="A0A3Q3K482"/>
<proteinExistence type="predicted"/>
<sequence>MLGQRLIKNEKFIEYAINTILEDFKISIFNLFTKIETICHFHQQKKCRRGSIELSRIRCVEIVKNRGGFIPCQNKYPFQVSWTLKVLHSPVGETAPSCILLTCSAF</sequence>
<dbReference type="InterPro" id="IPR011993">
    <property type="entry name" value="PH-like_dom_sf"/>
</dbReference>
<name>A0A3Q3K482_MONAL</name>
<evidence type="ECO:0000313" key="2">
    <source>
        <dbReference type="Proteomes" id="UP000261600"/>
    </source>
</evidence>
<dbReference type="Gene3D" id="2.30.29.30">
    <property type="entry name" value="Pleckstrin-homology domain (PH domain)/Phosphotyrosine-binding domain (PTB)"/>
    <property type="match status" value="1"/>
</dbReference>
<protein>
    <submittedName>
        <fullName evidence="1">Uncharacterized protein</fullName>
    </submittedName>
</protein>
<accession>A0A3Q3K482</accession>
<dbReference type="Proteomes" id="UP000261600">
    <property type="component" value="Unplaced"/>
</dbReference>
<organism evidence="1 2">
    <name type="scientific">Monopterus albus</name>
    <name type="common">Swamp eel</name>
    <dbReference type="NCBI Taxonomy" id="43700"/>
    <lineage>
        <taxon>Eukaryota</taxon>
        <taxon>Metazoa</taxon>
        <taxon>Chordata</taxon>
        <taxon>Craniata</taxon>
        <taxon>Vertebrata</taxon>
        <taxon>Euteleostomi</taxon>
        <taxon>Actinopterygii</taxon>
        <taxon>Neopterygii</taxon>
        <taxon>Teleostei</taxon>
        <taxon>Neoteleostei</taxon>
        <taxon>Acanthomorphata</taxon>
        <taxon>Anabantaria</taxon>
        <taxon>Synbranchiformes</taxon>
        <taxon>Synbranchidae</taxon>
        <taxon>Monopterus</taxon>
    </lineage>
</organism>
<dbReference type="STRING" id="43700.ENSMALP00000024030"/>
<reference evidence="1" key="2">
    <citation type="submission" date="2025-09" db="UniProtKB">
        <authorList>
            <consortium name="Ensembl"/>
        </authorList>
    </citation>
    <scope>IDENTIFICATION</scope>
</reference>
<evidence type="ECO:0000313" key="1">
    <source>
        <dbReference type="Ensembl" id="ENSMALP00000024030.1"/>
    </source>
</evidence>
<keyword evidence="2" id="KW-1185">Reference proteome</keyword>
<dbReference type="Ensembl" id="ENSMALT00000024484.1">
    <property type="protein sequence ID" value="ENSMALP00000024030.1"/>
    <property type="gene ID" value="ENSMALG00000016763.1"/>
</dbReference>
<reference evidence="1" key="1">
    <citation type="submission" date="2025-08" db="UniProtKB">
        <authorList>
            <consortium name="Ensembl"/>
        </authorList>
    </citation>
    <scope>IDENTIFICATION</scope>
</reference>